<gene>
    <name evidence="4" type="ORF">WMG39_22225</name>
</gene>
<evidence type="ECO:0000313" key="4">
    <source>
        <dbReference type="EMBL" id="MEK0187550.1"/>
    </source>
</evidence>
<dbReference type="InterPro" id="IPR000182">
    <property type="entry name" value="GNAT_dom"/>
</dbReference>
<comment type="caution">
    <text evidence="4">The sequence shown here is derived from an EMBL/GenBank/DDBJ whole genome shotgun (WGS) entry which is preliminary data.</text>
</comment>
<evidence type="ECO:0000313" key="5">
    <source>
        <dbReference type="Proteomes" id="UP001384579"/>
    </source>
</evidence>
<dbReference type="SUPFAM" id="SSF55729">
    <property type="entry name" value="Acyl-CoA N-acyltransferases (Nat)"/>
    <property type="match status" value="1"/>
</dbReference>
<dbReference type="RefSeq" id="WP_340519177.1">
    <property type="nucleotide sequence ID" value="NZ_JBBLXS010000379.1"/>
</dbReference>
<dbReference type="PANTHER" id="PTHR43420">
    <property type="entry name" value="ACETYLTRANSFERASE"/>
    <property type="match status" value="1"/>
</dbReference>
<dbReference type="Proteomes" id="UP001384579">
    <property type="component" value="Unassembled WGS sequence"/>
</dbReference>
<sequence length="178" mass="20032">MSGVLIPGYGLRSGSGLDRAILVKFMHRTYRELYPDGELGHLAQTVEQYFSKQTPLWLVDCQQNMGEEEANLSALPSSQPKPKSQVQNLKSAVGCLWLGNAIDQCSGERYSHIFLLYVSREHRRLGIGKSLVNHAENWAKKRGDRQIGLQVFISNQPALNLYQKLGYKSHSLSMIKSL</sequence>
<protein>
    <submittedName>
        <fullName evidence="4">GNAT family N-acetyltransferase</fullName>
    </submittedName>
</protein>
<dbReference type="Gene3D" id="3.40.630.30">
    <property type="match status" value="1"/>
</dbReference>
<dbReference type="PROSITE" id="PS51186">
    <property type="entry name" value="GNAT"/>
    <property type="match status" value="1"/>
</dbReference>
<dbReference type="Pfam" id="PF00583">
    <property type="entry name" value="Acetyltransf_1"/>
    <property type="match status" value="1"/>
</dbReference>
<proteinExistence type="predicted"/>
<name>A0ABU8YT95_9CYAN</name>
<feature type="domain" description="N-acetyltransferase" evidence="3">
    <location>
        <begin position="28"/>
        <end position="178"/>
    </location>
</feature>
<dbReference type="CDD" id="cd04301">
    <property type="entry name" value="NAT_SF"/>
    <property type="match status" value="1"/>
</dbReference>
<dbReference type="PANTHER" id="PTHR43420:SF12">
    <property type="entry name" value="N-ACETYLTRANSFERASE DOMAIN-CONTAINING PROTEIN"/>
    <property type="match status" value="1"/>
</dbReference>
<organism evidence="4 5">
    <name type="scientific">Microcoleus anatoxicus PTRS2</name>
    <dbReference type="NCBI Taxonomy" id="2705321"/>
    <lineage>
        <taxon>Bacteria</taxon>
        <taxon>Bacillati</taxon>
        <taxon>Cyanobacteriota</taxon>
        <taxon>Cyanophyceae</taxon>
        <taxon>Oscillatoriophycideae</taxon>
        <taxon>Oscillatoriales</taxon>
        <taxon>Microcoleaceae</taxon>
        <taxon>Microcoleus</taxon>
        <taxon>Microcoleus anatoxicus</taxon>
    </lineage>
</organism>
<dbReference type="InterPro" id="IPR050680">
    <property type="entry name" value="YpeA/RimI_acetyltransf"/>
</dbReference>
<evidence type="ECO:0000259" key="3">
    <source>
        <dbReference type="PROSITE" id="PS51186"/>
    </source>
</evidence>
<reference evidence="4 5" key="1">
    <citation type="journal article" date="2020" name="Harmful Algae">
        <title>Molecular and morphological characterization of a novel dihydroanatoxin-a producing Microcoleus species (cyanobacteria) from the Russian River, California, USA.</title>
        <authorList>
            <person name="Conklin K.Y."/>
            <person name="Stancheva R."/>
            <person name="Otten T.G."/>
            <person name="Fadness R."/>
            <person name="Boyer G.L."/>
            <person name="Read B."/>
            <person name="Zhang X."/>
            <person name="Sheath R.G."/>
        </authorList>
    </citation>
    <scope>NUCLEOTIDE SEQUENCE [LARGE SCALE GENOMIC DNA]</scope>
    <source>
        <strain evidence="4 5">PTRS2</strain>
    </source>
</reference>
<evidence type="ECO:0000256" key="1">
    <source>
        <dbReference type="ARBA" id="ARBA00022679"/>
    </source>
</evidence>
<keyword evidence="5" id="KW-1185">Reference proteome</keyword>
<dbReference type="EMBL" id="JBBLXS010000379">
    <property type="protein sequence ID" value="MEK0187550.1"/>
    <property type="molecule type" value="Genomic_DNA"/>
</dbReference>
<keyword evidence="1" id="KW-0808">Transferase</keyword>
<accession>A0ABU8YT95</accession>
<dbReference type="InterPro" id="IPR016181">
    <property type="entry name" value="Acyl_CoA_acyltransferase"/>
</dbReference>
<evidence type="ECO:0000256" key="2">
    <source>
        <dbReference type="ARBA" id="ARBA00023315"/>
    </source>
</evidence>
<keyword evidence="2" id="KW-0012">Acyltransferase</keyword>